<comment type="similarity">
    <text evidence="2">Belongs to the SNAP family.</text>
</comment>
<evidence type="ECO:0000256" key="2">
    <source>
        <dbReference type="ARBA" id="ARBA00010050"/>
    </source>
</evidence>
<evidence type="ECO:0000313" key="11">
    <source>
        <dbReference type="Proteomes" id="UP000274131"/>
    </source>
</evidence>
<dbReference type="PANTHER" id="PTHR13768:SF2">
    <property type="entry name" value="GAMMA-SOLUBLE NSF ATTACHMENT PROTEIN"/>
    <property type="match status" value="1"/>
</dbReference>
<name>A0A0N4VN43_ENTVE</name>
<evidence type="ECO:0000256" key="1">
    <source>
        <dbReference type="ARBA" id="ARBA00004170"/>
    </source>
</evidence>
<dbReference type="Pfam" id="PF14938">
    <property type="entry name" value="SNAP"/>
    <property type="match status" value="1"/>
</dbReference>
<dbReference type="GO" id="GO:0006886">
    <property type="term" value="P:intracellular protein transport"/>
    <property type="evidence" value="ECO:0007669"/>
    <property type="project" value="InterPro"/>
</dbReference>
<dbReference type="PANTHER" id="PTHR13768">
    <property type="entry name" value="SOLUBLE NSF ATTACHMENT PROTEIN SNAP"/>
    <property type="match status" value="1"/>
</dbReference>
<evidence type="ECO:0000256" key="5">
    <source>
        <dbReference type="ARBA" id="ARBA00022927"/>
    </source>
</evidence>
<keyword evidence="11" id="KW-1185">Reference proteome</keyword>
<gene>
    <name evidence="10" type="ORF">EVEC_LOCUS11589</name>
</gene>
<feature type="compositionally biased region" description="Acidic residues" evidence="9">
    <location>
        <begin position="287"/>
        <end position="299"/>
    </location>
</feature>
<proteinExistence type="inferred from homology"/>
<evidence type="ECO:0000256" key="7">
    <source>
        <dbReference type="ARBA" id="ARBA00040047"/>
    </source>
</evidence>
<organism evidence="12">
    <name type="scientific">Enterobius vermicularis</name>
    <name type="common">Human pinworm</name>
    <dbReference type="NCBI Taxonomy" id="51028"/>
    <lineage>
        <taxon>Eukaryota</taxon>
        <taxon>Metazoa</taxon>
        <taxon>Ecdysozoa</taxon>
        <taxon>Nematoda</taxon>
        <taxon>Chromadorea</taxon>
        <taxon>Rhabditida</taxon>
        <taxon>Spirurina</taxon>
        <taxon>Oxyuridomorpha</taxon>
        <taxon>Oxyuroidea</taxon>
        <taxon>Oxyuridae</taxon>
        <taxon>Enterobius</taxon>
    </lineage>
</organism>
<keyword evidence="3" id="KW-0813">Transport</keyword>
<reference evidence="10 11" key="2">
    <citation type="submission" date="2018-10" db="EMBL/GenBank/DDBJ databases">
        <authorList>
            <consortium name="Pathogen Informatics"/>
        </authorList>
    </citation>
    <scope>NUCLEOTIDE SEQUENCE [LARGE SCALE GENOMIC DNA]</scope>
</reference>
<dbReference type="GO" id="GO:0016192">
    <property type="term" value="P:vesicle-mediated transport"/>
    <property type="evidence" value="ECO:0007669"/>
    <property type="project" value="UniProtKB-KW"/>
</dbReference>
<reference evidence="12" key="1">
    <citation type="submission" date="2017-02" db="UniProtKB">
        <authorList>
            <consortium name="WormBaseParasite"/>
        </authorList>
    </citation>
    <scope>IDENTIFICATION</scope>
</reference>
<dbReference type="GO" id="GO:0031201">
    <property type="term" value="C:SNARE complex"/>
    <property type="evidence" value="ECO:0007669"/>
    <property type="project" value="TreeGrafter"/>
</dbReference>
<keyword evidence="6" id="KW-0472">Membrane</keyword>
<protein>
    <recommendedName>
        <fullName evidence="7">Gamma-soluble NSF attachment protein</fullName>
    </recommendedName>
    <alternativeName>
        <fullName evidence="8">N-ethylmaleimide-sensitive factor attachment protein gamma</fullName>
    </alternativeName>
</protein>
<evidence type="ECO:0000313" key="12">
    <source>
        <dbReference type="WBParaSite" id="EVEC_0001238901-mRNA-1"/>
    </source>
</evidence>
<evidence type="ECO:0000313" key="10">
    <source>
        <dbReference type="EMBL" id="VDD96838.1"/>
    </source>
</evidence>
<dbReference type="AlphaFoldDB" id="A0A0N4VN43"/>
<sequence length="299" mass="33811">MTLDASNQKRIKEALECVKRAEEHLKTSIIKLKLEPNYDGAAVEYERAAVCYRNASDFRSSSQCYLKAAEMHFSHGNVFHSAKNLENAVSLFKELGDNESAAKYMEIAVERYTEAGTLDTAAMALDKAAKLFETSDPEKAINFYKKAIEMVVQSDHARMVDDFLTRLTRLHLSLQHYKEAAETIGTAMDNYMALKTVNYPFRCNEFTQSEYARCCHAVILSYESGDSEVFHQALQAPGLKSLDNEVGICDMICIKLYLRIIKKLMTVKLEGDFDHLAKKTRNGDHADDADEEGEMDDLK</sequence>
<evidence type="ECO:0000256" key="8">
    <source>
        <dbReference type="ARBA" id="ARBA00042485"/>
    </source>
</evidence>
<dbReference type="EMBL" id="UXUI01012347">
    <property type="protein sequence ID" value="VDD96838.1"/>
    <property type="molecule type" value="Genomic_DNA"/>
</dbReference>
<evidence type="ECO:0000256" key="4">
    <source>
        <dbReference type="ARBA" id="ARBA00022892"/>
    </source>
</evidence>
<dbReference type="WBParaSite" id="EVEC_0001238901-mRNA-1">
    <property type="protein sequence ID" value="EVEC_0001238901-mRNA-1"/>
    <property type="gene ID" value="EVEC_0001238901"/>
</dbReference>
<keyword evidence="5" id="KW-0653">Protein transport</keyword>
<evidence type="ECO:0000256" key="6">
    <source>
        <dbReference type="ARBA" id="ARBA00023136"/>
    </source>
</evidence>
<dbReference type="GO" id="GO:0005774">
    <property type="term" value="C:vacuolar membrane"/>
    <property type="evidence" value="ECO:0007669"/>
    <property type="project" value="TreeGrafter"/>
</dbReference>
<dbReference type="Gene3D" id="1.25.40.10">
    <property type="entry name" value="Tetratricopeptide repeat domain"/>
    <property type="match status" value="1"/>
</dbReference>
<evidence type="ECO:0000256" key="9">
    <source>
        <dbReference type="SAM" id="MobiDB-lite"/>
    </source>
</evidence>
<evidence type="ECO:0000256" key="3">
    <source>
        <dbReference type="ARBA" id="ARBA00022448"/>
    </source>
</evidence>
<dbReference type="InterPro" id="IPR011990">
    <property type="entry name" value="TPR-like_helical_dom_sf"/>
</dbReference>
<dbReference type="STRING" id="51028.A0A0N4VN43"/>
<accession>A0A0N4VN43</accession>
<dbReference type="SUPFAM" id="SSF48452">
    <property type="entry name" value="TPR-like"/>
    <property type="match status" value="1"/>
</dbReference>
<comment type="subcellular location">
    <subcellularLocation>
        <location evidence="1">Membrane</location>
        <topology evidence="1">Peripheral membrane protein</topology>
    </subcellularLocation>
</comment>
<dbReference type="InterPro" id="IPR000744">
    <property type="entry name" value="NSF_attach"/>
</dbReference>
<dbReference type="Proteomes" id="UP000274131">
    <property type="component" value="Unassembled WGS sequence"/>
</dbReference>
<feature type="region of interest" description="Disordered" evidence="9">
    <location>
        <begin position="280"/>
        <end position="299"/>
    </location>
</feature>
<dbReference type="OrthoDB" id="26569at2759"/>
<dbReference type="GO" id="GO:0019905">
    <property type="term" value="F:syntaxin binding"/>
    <property type="evidence" value="ECO:0007669"/>
    <property type="project" value="TreeGrafter"/>
</dbReference>
<keyword evidence="4" id="KW-0931">ER-Golgi transport</keyword>
<dbReference type="GO" id="GO:0005483">
    <property type="term" value="F:soluble NSF attachment protein activity"/>
    <property type="evidence" value="ECO:0007669"/>
    <property type="project" value="TreeGrafter"/>
</dbReference>